<dbReference type="AlphaFoldDB" id="A0AA37WCN3"/>
<sequence length="150" mass="17083">MASYKFPVPKFNFEVIFPSGTISFQEVTGLSVENEFLEYRNGSDRFLTPERRAGMRKAGSVTFKKGIISGDTGVFDVYDDFVQRKNYYPTIGEHMNITVNLRDESNAVVRTWMIWWGVPTKISTDGLNSTDNSIAYEEIEISHSGIDLYN</sequence>
<evidence type="ECO:0000313" key="2">
    <source>
        <dbReference type="Proteomes" id="UP001156666"/>
    </source>
</evidence>
<dbReference type="InterPro" id="IPR010667">
    <property type="entry name" value="Phage_T4_Gp19"/>
</dbReference>
<accession>A0AA37WCN3</accession>
<proteinExistence type="predicted"/>
<dbReference type="InterPro" id="IPR011747">
    <property type="entry name" value="CHP02241"/>
</dbReference>
<dbReference type="EMBL" id="BSOH01000007">
    <property type="protein sequence ID" value="GLR16706.1"/>
    <property type="molecule type" value="Genomic_DNA"/>
</dbReference>
<reference evidence="1" key="2">
    <citation type="submission" date="2023-01" db="EMBL/GenBank/DDBJ databases">
        <title>Draft genome sequence of Portibacter lacus strain NBRC 108769.</title>
        <authorList>
            <person name="Sun Q."/>
            <person name="Mori K."/>
        </authorList>
    </citation>
    <scope>NUCLEOTIDE SEQUENCE</scope>
    <source>
        <strain evidence="1">NBRC 108769</strain>
    </source>
</reference>
<comment type="caution">
    <text evidence="1">The sequence shown here is derived from an EMBL/GenBank/DDBJ whole genome shotgun (WGS) entry which is preliminary data.</text>
</comment>
<organism evidence="1 2">
    <name type="scientific">Portibacter lacus</name>
    <dbReference type="NCBI Taxonomy" id="1099794"/>
    <lineage>
        <taxon>Bacteria</taxon>
        <taxon>Pseudomonadati</taxon>
        <taxon>Bacteroidota</taxon>
        <taxon>Saprospiria</taxon>
        <taxon>Saprospirales</taxon>
        <taxon>Haliscomenobacteraceae</taxon>
        <taxon>Portibacter</taxon>
    </lineage>
</organism>
<dbReference type="Proteomes" id="UP001156666">
    <property type="component" value="Unassembled WGS sequence"/>
</dbReference>
<evidence type="ECO:0008006" key="3">
    <source>
        <dbReference type="Google" id="ProtNLM"/>
    </source>
</evidence>
<dbReference type="Pfam" id="PF06841">
    <property type="entry name" value="Phage_T4_gp19"/>
    <property type="match status" value="1"/>
</dbReference>
<dbReference type="NCBIfam" id="TIGR02241">
    <property type="entry name" value="conserved hypothetical phage tail region protein"/>
    <property type="match status" value="1"/>
</dbReference>
<protein>
    <recommendedName>
        <fullName evidence="3">Phage tail protein</fullName>
    </recommendedName>
</protein>
<dbReference type="GO" id="GO:0005198">
    <property type="term" value="F:structural molecule activity"/>
    <property type="evidence" value="ECO:0007669"/>
    <property type="project" value="InterPro"/>
</dbReference>
<name>A0AA37WCN3_9BACT</name>
<gene>
    <name evidence="1" type="ORF">GCM10007940_13210</name>
</gene>
<evidence type="ECO:0000313" key="1">
    <source>
        <dbReference type="EMBL" id="GLR16706.1"/>
    </source>
</evidence>
<reference evidence="1" key="1">
    <citation type="journal article" date="2014" name="Int. J. Syst. Evol. Microbiol.">
        <title>Complete genome sequence of Corynebacterium casei LMG S-19264T (=DSM 44701T), isolated from a smear-ripened cheese.</title>
        <authorList>
            <consortium name="US DOE Joint Genome Institute (JGI-PGF)"/>
            <person name="Walter F."/>
            <person name="Albersmeier A."/>
            <person name="Kalinowski J."/>
            <person name="Ruckert C."/>
        </authorList>
    </citation>
    <scope>NUCLEOTIDE SEQUENCE</scope>
    <source>
        <strain evidence="1">NBRC 108769</strain>
    </source>
</reference>
<keyword evidence="2" id="KW-1185">Reference proteome</keyword>
<dbReference type="RefSeq" id="WP_235291104.1">
    <property type="nucleotide sequence ID" value="NZ_BSOH01000007.1"/>
</dbReference>